<feature type="site" description="Interaction with substrate tRNA" evidence="10">
    <location>
        <position position="135"/>
    </location>
</feature>
<comment type="caution">
    <text evidence="14">The sequence shown here is derived from an EMBL/GenBank/DDBJ whole genome shotgun (WGS) entry which is preliminary data.</text>
</comment>
<evidence type="ECO:0000313" key="15">
    <source>
        <dbReference type="Proteomes" id="UP000776651"/>
    </source>
</evidence>
<proteinExistence type="inferred from homology"/>
<comment type="subunit">
    <text evidence="10">Monomer.</text>
</comment>
<dbReference type="HAMAP" id="MF_00185">
    <property type="entry name" value="IPP_trans"/>
    <property type="match status" value="1"/>
</dbReference>
<dbReference type="GO" id="GO:0052381">
    <property type="term" value="F:tRNA dimethylallyltransferase activity"/>
    <property type="evidence" value="ECO:0007669"/>
    <property type="project" value="UniProtKB-EC"/>
</dbReference>
<evidence type="ECO:0000256" key="7">
    <source>
        <dbReference type="ARBA" id="ARBA00022840"/>
    </source>
</evidence>
<comment type="catalytic activity">
    <reaction evidence="9 10 11">
        <text>adenosine(37) in tRNA + dimethylallyl diphosphate = N(6)-dimethylallyladenosine(37) in tRNA + diphosphate</text>
        <dbReference type="Rhea" id="RHEA:26482"/>
        <dbReference type="Rhea" id="RHEA-COMP:10162"/>
        <dbReference type="Rhea" id="RHEA-COMP:10375"/>
        <dbReference type="ChEBI" id="CHEBI:33019"/>
        <dbReference type="ChEBI" id="CHEBI:57623"/>
        <dbReference type="ChEBI" id="CHEBI:74411"/>
        <dbReference type="ChEBI" id="CHEBI:74415"/>
        <dbReference type="EC" id="2.5.1.75"/>
    </reaction>
</comment>
<feature type="binding site" evidence="10">
    <location>
        <begin position="19"/>
        <end position="24"/>
    </location>
    <ligand>
        <name>substrate</name>
    </ligand>
</feature>
<evidence type="ECO:0000256" key="10">
    <source>
        <dbReference type="HAMAP-Rule" id="MF_00185"/>
    </source>
</evidence>
<keyword evidence="5 10" id="KW-0819">tRNA processing</keyword>
<gene>
    <name evidence="10 14" type="primary">miaA</name>
    <name evidence="14" type="ORF">K3177_12470</name>
</gene>
<feature type="region of interest" description="Interaction with substrate tRNA" evidence="10">
    <location>
        <begin position="167"/>
        <end position="171"/>
    </location>
</feature>
<keyword evidence="6 10" id="KW-0547">Nucleotide-binding</keyword>
<keyword evidence="15" id="KW-1185">Reference proteome</keyword>
<dbReference type="PANTHER" id="PTHR11088:SF60">
    <property type="entry name" value="TRNA DIMETHYLALLYLTRANSFERASE"/>
    <property type="match status" value="1"/>
</dbReference>
<keyword evidence="7 10" id="KW-0067">ATP-binding</keyword>
<dbReference type="InterPro" id="IPR018022">
    <property type="entry name" value="IPT"/>
</dbReference>
<evidence type="ECO:0000256" key="13">
    <source>
        <dbReference type="RuleBase" id="RU003785"/>
    </source>
</evidence>
<feature type="region of interest" description="Interaction with substrate tRNA" evidence="10">
    <location>
        <begin position="47"/>
        <end position="50"/>
    </location>
</feature>
<protein>
    <recommendedName>
        <fullName evidence="10">tRNA dimethylallyltransferase</fullName>
        <ecNumber evidence="10">2.5.1.75</ecNumber>
    </recommendedName>
    <alternativeName>
        <fullName evidence="10">Dimethylallyl diphosphate:tRNA dimethylallyltransferase</fullName>
        <shortName evidence="10">DMAPP:tRNA dimethylallyltransferase</shortName>
        <shortName evidence="10">DMATase</shortName>
    </alternativeName>
    <alternativeName>
        <fullName evidence="10">Isopentenyl-diphosphate:tRNA isopentenyltransferase</fullName>
        <shortName evidence="10">IPP transferase</shortName>
        <shortName evidence="10">IPPT</shortName>
        <shortName evidence="10">IPTase</shortName>
    </alternativeName>
</protein>
<comment type="cofactor">
    <cofactor evidence="1 10">
        <name>Mg(2+)</name>
        <dbReference type="ChEBI" id="CHEBI:18420"/>
    </cofactor>
</comment>
<evidence type="ECO:0000256" key="1">
    <source>
        <dbReference type="ARBA" id="ARBA00001946"/>
    </source>
</evidence>
<evidence type="ECO:0000256" key="5">
    <source>
        <dbReference type="ARBA" id="ARBA00022694"/>
    </source>
</evidence>
<dbReference type="Gene3D" id="1.10.20.140">
    <property type="match status" value="1"/>
</dbReference>
<dbReference type="RefSeq" id="WP_221598497.1">
    <property type="nucleotide sequence ID" value="NZ_JAIGNQ010000003.1"/>
</dbReference>
<accession>A0ABS7JH22</accession>
<sequence>MSTNISPDLKPVALIAGPTASGKSDLAVKLAQRLGREGRHGVIINADSQQVYRDLHILSARPTEDEMGGIEHRLFGTWDGVEPCSAANWADAAKAAIEEAHAAGSVPILCGGTGLYMRTLLDGISPIPAIDPHVREAVRELSTEDLRARLVEEDPEAAGRLGPRDSQRMARALEVVRSTGHPMIYWQDRQSGGISGEIALHPLVLLPEREWLNARCDLRFERMLDKGALAEVEALLERGLDPALPVMRAIGVPEIKALLEGDLSRAEAIAAGQLATRQYAKRQYTWFRNQLPQSWPRADNKTIADHDFFVSLFQ</sequence>
<evidence type="ECO:0000256" key="9">
    <source>
        <dbReference type="ARBA" id="ARBA00049563"/>
    </source>
</evidence>
<comment type="function">
    <text evidence="2 10 12">Catalyzes the transfer of a dimethylallyl group onto the adenine at position 37 in tRNAs that read codons beginning with uridine, leading to the formation of N6-(dimethylallyl)adenosine (i(6)A).</text>
</comment>
<feature type="binding site" evidence="10">
    <location>
        <begin position="17"/>
        <end position="24"/>
    </location>
    <ligand>
        <name>ATP</name>
        <dbReference type="ChEBI" id="CHEBI:30616"/>
    </ligand>
</feature>
<keyword evidence="8 10" id="KW-0460">Magnesium</keyword>
<comment type="caution">
    <text evidence="10">Lacks conserved residue(s) required for the propagation of feature annotation.</text>
</comment>
<dbReference type="EC" id="2.5.1.75" evidence="10"/>
<name>A0ABS7JH22_9SPHN</name>
<evidence type="ECO:0000256" key="11">
    <source>
        <dbReference type="RuleBase" id="RU003783"/>
    </source>
</evidence>
<dbReference type="SUPFAM" id="SSF52540">
    <property type="entry name" value="P-loop containing nucleoside triphosphate hydrolases"/>
    <property type="match status" value="1"/>
</dbReference>
<dbReference type="Pfam" id="PF01715">
    <property type="entry name" value="IPPT"/>
    <property type="match status" value="1"/>
</dbReference>
<dbReference type="Gene3D" id="3.40.50.300">
    <property type="entry name" value="P-loop containing nucleotide triphosphate hydrolases"/>
    <property type="match status" value="1"/>
</dbReference>
<evidence type="ECO:0000256" key="2">
    <source>
        <dbReference type="ARBA" id="ARBA00003213"/>
    </source>
</evidence>
<comment type="similarity">
    <text evidence="3 10 13">Belongs to the IPP transferase family.</text>
</comment>
<feature type="site" description="Interaction with substrate tRNA" evidence="10">
    <location>
        <position position="113"/>
    </location>
</feature>
<dbReference type="EMBL" id="JAIGNQ010000003">
    <property type="protein sequence ID" value="MBX7489331.1"/>
    <property type="molecule type" value="Genomic_DNA"/>
</dbReference>
<evidence type="ECO:0000256" key="12">
    <source>
        <dbReference type="RuleBase" id="RU003784"/>
    </source>
</evidence>
<evidence type="ECO:0000256" key="6">
    <source>
        <dbReference type="ARBA" id="ARBA00022741"/>
    </source>
</evidence>
<keyword evidence="4 10" id="KW-0808">Transferase</keyword>
<dbReference type="InterPro" id="IPR027417">
    <property type="entry name" value="P-loop_NTPase"/>
</dbReference>
<evidence type="ECO:0000313" key="14">
    <source>
        <dbReference type="EMBL" id="MBX7489331.1"/>
    </source>
</evidence>
<dbReference type="Proteomes" id="UP000776651">
    <property type="component" value="Unassembled WGS sequence"/>
</dbReference>
<evidence type="ECO:0000256" key="4">
    <source>
        <dbReference type="ARBA" id="ARBA00022679"/>
    </source>
</evidence>
<evidence type="ECO:0000256" key="3">
    <source>
        <dbReference type="ARBA" id="ARBA00005842"/>
    </source>
</evidence>
<reference evidence="14 15" key="1">
    <citation type="submission" date="2021-08" db="EMBL/GenBank/DDBJ databases">
        <title>Comparative Genomics Analysis of the Genus Qipengyuania Reveals Extensive Genetic Diversity and Metabolic Versatility, Including the Description of Fifteen Novel Species.</title>
        <authorList>
            <person name="Liu Y."/>
        </authorList>
    </citation>
    <scope>NUCLEOTIDE SEQUENCE [LARGE SCALE GENOMIC DNA]</scope>
    <source>
        <strain evidence="14 15">GH25</strain>
    </source>
</reference>
<evidence type="ECO:0000256" key="8">
    <source>
        <dbReference type="ARBA" id="ARBA00022842"/>
    </source>
</evidence>
<organism evidence="14 15">
    <name type="scientific">Qipengyuania pacifica</name>
    <dbReference type="NCBI Taxonomy" id="2860199"/>
    <lineage>
        <taxon>Bacteria</taxon>
        <taxon>Pseudomonadati</taxon>
        <taxon>Pseudomonadota</taxon>
        <taxon>Alphaproteobacteria</taxon>
        <taxon>Sphingomonadales</taxon>
        <taxon>Erythrobacteraceae</taxon>
        <taxon>Qipengyuania</taxon>
    </lineage>
</organism>
<dbReference type="InterPro" id="IPR039657">
    <property type="entry name" value="Dimethylallyltransferase"/>
</dbReference>
<dbReference type="PANTHER" id="PTHR11088">
    <property type="entry name" value="TRNA DIMETHYLALLYLTRANSFERASE"/>
    <property type="match status" value="1"/>
</dbReference>
<dbReference type="NCBIfam" id="TIGR00174">
    <property type="entry name" value="miaA"/>
    <property type="match status" value="1"/>
</dbReference>